<evidence type="ECO:0000313" key="1">
    <source>
        <dbReference type="EMBL" id="GBN86900.1"/>
    </source>
</evidence>
<dbReference type="EMBL" id="BGPR01021526">
    <property type="protein sequence ID" value="GBN86900.1"/>
    <property type="molecule type" value="Genomic_DNA"/>
</dbReference>
<organism evidence="1 2">
    <name type="scientific">Araneus ventricosus</name>
    <name type="common">Orbweaver spider</name>
    <name type="synonym">Epeira ventricosa</name>
    <dbReference type="NCBI Taxonomy" id="182803"/>
    <lineage>
        <taxon>Eukaryota</taxon>
        <taxon>Metazoa</taxon>
        <taxon>Ecdysozoa</taxon>
        <taxon>Arthropoda</taxon>
        <taxon>Chelicerata</taxon>
        <taxon>Arachnida</taxon>
        <taxon>Araneae</taxon>
        <taxon>Araneomorphae</taxon>
        <taxon>Entelegynae</taxon>
        <taxon>Araneoidea</taxon>
        <taxon>Araneidae</taxon>
        <taxon>Araneus</taxon>
    </lineage>
</organism>
<dbReference type="AlphaFoldDB" id="A0A4Y2SHX4"/>
<dbReference type="Proteomes" id="UP000499080">
    <property type="component" value="Unassembled WGS sequence"/>
</dbReference>
<keyword evidence="2" id="KW-1185">Reference proteome</keyword>
<proteinExistence type="predicted"/>
<protein>
    <submittedName>
        <fullName evidence="1">Uncharacterized protein</fullName>
    </submittedName>
</protein>
<name>A0A4Y2SHX4_ARAVE</name>
<comment type="caution">
    <text evidence="1">The sequence shown here is derived from an EMBL/GenBank/DDBJ whole genome shotgun (WGS) entry which is preliminary data.</text>
</comment>
<accession>A0A4Y2SHX4</accession>
<evidence type="ECO:0000313" key="2">
    <source>
        <dbReference type="Proteomes" id="UP000499080"/>
    </source>
</evidence>
<reference evidence="1 2" key="1">
    <citation type="journal article" date="2019" name="Sci. Rep.">
        <title>Orb-weaving spider Araneus ventricosus genome elucidates the spidroin gene catalogue.</title>
        <authorList>
            <person name="Kono N."/>
            <person name="Nakamura H."/>
            <person name="Ohtoshi R."/>
            <person name="Moran D.A.P."/>
            <person name="Shinohara A."/>
            <person name="Yoshida Y."/>
            <person name="Fujiwara M."/>
            <person name="Mori M."/>
            <person name="Tomita M."/>
            <person name="Arakawa K."/>
        </authorList>
    </citation>
    <scope>NUCLEOTIDE SEQUENCE [LARGE SCALE GENOMIC DNA]</scope>
</reference>
<gene>
    <name evidence="1" type="ORF">AVEN_29510_1</name>
</gene>
<sequence>MSTPGTALRLMSLAKEPRYVGNLPFGVEAMSRSQLNRVLRPGKTENMILPLSSPNVYGKCLEGYCGRMNKMEVKNVGLEGFAKCYNVYLLEKDVETFIRESDTCGPVKAEDFKSPTIAGISEFVGDRYPFYVCWDIEEKFP</sequence>